<dbReference type="RefSeq" id="XP_013273633.1">
    <property type="nucleotide sequence ID" value="XM_013418179.1"/>
</dbReference>
<dbReference type="HOGENOM" id="CLU_142414_0_0_1"/>
<dbReference type="GeneID" id="25292544"/>
<comment type="similarity">
    <text evidence="2">Belongs to the IFI6/IFI27 family.</text>
</comment>
<dbReference type="AlphaFoldDB" id="A0A0D2FWE8"/>
<reference evidence="6 7" key="1">
    <citation type="submission" date="2015-01" db="EMBL/GenBank/DDBJ databases">
        <title>The Genome Sequence of Rhinocladiella mackenzie CBS 650.93.</title>
        <authorList>
            <consortium name="The Broad Institute Genomics Platform"/>
            <person name="Cuomo C."/>
            <person name="de Hoog S."/>
            <person name="Gorbushina A."/>
            <person name="Stielow B."/>
            <person name="Teixiera M."/>
            <person name="Abouelleil A."/>
            <person name="Chapman S.B."/>
            <person name="Priest M."/>
            <person name="Young S.K."/>
            <person name="Wortman J."/>
            <person name="Nusbaum C."/>
            <person name="Birren B."/>
        </authorList>
    </citation>
    <scope>NUCLEOTIDE SEQUENCE [LARGE SCALE GENOMIC DNA]</scope>
    <source>
        <strain evidence="6 7">CBS 650.93</strain>
    </source>
</reference>
<dbReference type="Proteomes" id="UP000053617">
    <property type="component" value="Unassembled WGS sequence"/>
</dbReference>
<keyword evidence="7" id="KW-1185">Reference proteome</keyword>
<evidence type="ECO:0000256" key="3">
    <source>
        <dbReference type="ARBA" id="ARBA00022692"/>
    </source>
</evidence>
<evidence type="ECO:0000256" key="5">
    <source>
        <dbReference type="ARBA" id="ARBA00023136"/>
    </source>
</evidence>
<gene>
    <name evidence="6" type="ORF">Z518_04473</name>
</gene>
<evidence type="ECO:0000256" key="2">
    <source>
        <dbReference type="ARBA" id="ARBA00007262"/>
    </source>
</evidence>
<evidence type="ECO:0000256" key="1">
    <source>
        <dbReference type="ARBA" id="ARBA00004141"/>
    </source>
</evidence>
<dbReference type="EMBL" id="KN847477">
    <property type="protein sequence ID" value="KIX06497.1"/>
    <property type="molecule type" value="Genomic_DNA"/>
</dbReference>
<evidence type="ECO:0000256" key="4">
    <source>
        <dbReference type="ARBA" id="ARBA00022989"/>
    </source>
</evidence>
<name>A0A0D2FWE8_9EURO</name>
<dbReference type="InterPro" id="IPR038213">
    <property type="entry name" value="IFI6/IFI27-like_sf"/>
</dbReference>
<proteinExistence type="inferred from homology"/>
<keyword evidence="4" id="KW-1133">Transmembrane helix</keyword>
<evidence type="ECO:0000313" key="7">
    <source>
        <dbReference type="Proteomes" id="UP000053617"/>
    </source>
</evidence>
<keyword evidence="3" id="KW-0812">Transmembrane</keyword>
<dbReference type="InterPro" id="IPR009311">
    <property type="entry name" value="IFI6/IFI27-like"/>
</dbReference>
<comment type="subcellular location">
    <subcellularLocation>
        <location evidence="1">Membrane</location>
        <topology evidence="1">Multi-pass membrane protein</topology>
    </subcellularLocation>
</comment>
<organism evidence="6 7">
    <name type="scientific">Rhinocladiella mackenziei CBS 650.93</name>
    <dbReference type="NCBI Taxonomy" id="1442369"/>
    <lineage>
        <taxon>Eukaryota</taxon>
        <taxon>Fungi</taxon>
        <taxon>Dikarya</taxon>
        <taxon>Ascomycota</taxon>
        <taxon>Pezizomycotina</taxon>
        <taxon>Eurotiomycetes</taxon>
        <taxon>Chaetothyriomycetidae</taxon>
        <taxon>Chaetothyriales</taxon>
        <taxon>Herpotrichiellaceae</taxon>
        <taxon>Rhinocladiella</taxon>
    </lineage>
</organism>
<protein>
    <submittedName>
        <fullName evidence="6">Uncharacterized protein</fullName>
    </submittedName>
</protein>
<keyword evidence="5" id="KW-0472">Membrane</keyword>
<dbReference type="VEuPathDB" id="FungiDB:Z518_04473"/>
<dbReference type="STRING" id="1442369.A0A0D2FWE8"/>
<sequence length="156" mass="15087">MASGRISSTLLQTNVVDYVREGSRVASRYGSQTAEQVQKAVMEHGSKAAAVVGTFAVENPVLTGLTVLGVSVVAAPGIFSTSLLSAAGFGAGGVQASSVAATIQGGIGNVVAGSPFAIAQSAGAGGYGAAIVNGIAQLCGGVMASGSAGIAWIRST</sequence>
<evidence type="ECO:0000313" key="6">
    <source>
        <dbReference type="EMBL" id="KIX06497.1"/>
    </source>
</evidence>
<dbReference type="Pfam" id="PF06140">
    <property type="entry name" value="Ifi-6-16"/>
    <property type="match status" value="1"/>
</dbReference>
<accession>A0A0D2FWE8</accession>
<dbReference type="Gene3D" id="6.10.110.10">
    <property type="match status" value="1"/>
</dbReference>